<gene>
    <name evidence="11" type="ORF">CC85DRAFT_282771</name>
</gene>
<dbReference type="UniPathway" id="UPA00792"/>
<keyword evidence="12" id="KW-1185">Reference proteome</keyword>
<dbReference type="Proteomes" id="UP000053611">
    <property type="component" value="Unassembled WGS sequence"/>
</dbReference>
<accession>A0A0J0XW13</accession>
<evidence type="ECO:0000256" key="3">
    <source>
        <dbReference type="ARBA" id="ARBA00012054"/>
    </source>
</evidence>
<dbReference type="AlphaFoldDB" id="A0A0J0XW13"/>
<dbReference type="EC" id="2.7.1.12" evidence="3"/>
<dbReference type="SUPFAM" id="SSF52540">
    <property type="entry name" value="P-loop containing nucleoside triphosphate hydrolases"/>
    <property type="match status" value="1"/>
</dbReference>
<dbReference type="GO" id="GO:0005737">
    <property type="term" value="C:cytoplasm"/>
    <property type="evidence" value="ECO:0007669"/>
    <property type="project" value="TreeGrafter"/>
</dbReference>
<proteinExistence type="inferred from homology"/>
<keyword evidence="6" id="KW-0418">Kinase</keyword>
<comment type="catalytic activity">
    <reaction evidence="9">
        <text>D-gluconate + ATP = 6-phospho-D-gluconate + ADP + H(+)</text>
        <dbReference type="Rhea" id="RHEA:19433"/>
        <dbReference type="ChEBI" id="CHEBI:15378"/>
        <dbReference type="ChEBI" id="CHEBI:18391"/>
        <dbReference type="ChEBI" id="CHEBI:30616"/>
        <dbReference type="ChEBI" id="CHEBI:58759"/>
        <dbReference type="ChEBI" id="CHEBI:456216"/>
        <dbReference type="EC" id="2.7.1.12"/>
    </reaction>
</comment>
<feature type="compositionally biased region" description="Basic and acidic residues" evidence="10">
    <location>
        <begin position="203"/>
        <end position="212"/>
    </location>
</feature>
<evidence type="ECO:0000256" key="4">
    <source>
        <dbReference type="ARBA" id="ARBA00022679"/>
    </source>
</evidence>
<name>A0A0J0XW13_9TREE</name>
<dbReference type="GO" id="GO:0046316">
    <property type="term" value="F:gluconokinase activity"/>
    <property type="evidence" value="ECO:0007669"/>
    <property type="project" value="UniProtKB-EC"/>
</dbReference>
<evidence type="ECO:0000313" key="12">
    <source>
        <dbReference type="Proteomes" id="UP000053611"/>
    </source>
</evidence>
<evidence type="ECO:0000256" key="5">
    <source>
        <dbReference type="ARBA" id="ARBA00022741"/>
    </source>
</evidence>
<evidence type="ECO:0000256" key="9">
    <source>
        <dbReference type="ARBA" id="ARBA00048090"/>
    </source>
</evidence>
<evidence type="ECO:0000256" key="10">
    <source>
        <dbReference type="SAM" id="MobiDB-lite"/>
    </source>
</evidence>
<keyword evidence="7" id="KW-0067">ATP-binding</keyword>
<organism evidence="11 12">
    <name type="scientific">Cutaneotrichosporon oleaginosum</name>
    <dbReference type="NCBI Taxonomy" id="879819"/>
    <lineage>
        <taxon>Eukaryota</taxon>
        <taxon>Fungi</taxon>
        <taxon>Dikarya</taxon>
        <taxon>Basidiomycota</taxon>
        <taxon>Agaricomycotina</taxon>
        <taxon>Tremellomycetes</taxon>
        <taxon>Trichosporonales</taxon>
        <taxon>Trichosporonaceae</taxon>
        <taxon>Cutaneotrichosporon</taxon>
    </lineage>
</organism>
<evidence type="ECO:0000256" key="8">
    <source>
        <dbReference type="ARBA" id="ARBA00029835"/>
    </source>
</evidence>
<comment type="pathway">
    <text evidence="1">Carbohydrate acid metabolism; D-gluconate degradation.</text>
</comment>
<evidence type="ECO:0000256" key="7">
    <source>
        <dbReference type="ARBA" id="ARBA00022840"/>
    </source>
</evidence>
<dbReference type="STRING" id="879819.A0A0J0XW13"/>
<dbReference type="InterPro" id="IPR006001">
    <property type="entry name" value="Therm_gnt_kin"/>
</dbReference>
<sequence length="212" mass="22677">MDDYASTKPLLIVVMGPASCGKSTIGANLARDLGIAFIDGDALHPPANVAKMSAGNPLNDADRLPWLQIIRATGIHECRAAWEKGDGRVPDQERAEGKLGRPACVIACSALKKSYRDILRGHTETGPEDKPVMKTIFVYCNGSPELLAERIAARQGHFMKPQMLASQLATLEDPTAEPGVVDVDISATPEEVSSRALSGTRKVVADMDSRGE</sequence>
<dbReference type="GO" id="GO:0005524">
    <property type="term" value="F:ATP binding"/>
    <property type="evidence" value="ECO:0007669"/>
    <property type="project" value="UniProtKB-KW"/>
</dbReference>
<dbReference type="GO" id="GO:0005975">
    <property type="term" value="P:carbohydrate metabolic process"/>
    <property type="evidence" value="ECO:0007669"/>
    <property type="project" value="InterPro"/>
</dbReference>
<dbReference type="InterPro" id="IPR027417">
    <property type="entry name" value="P-loop_NTPase"/>
</dbReference>
<dbReference type="EMBL" id="KQ087182">
    <property type="protein sequence ID" value="KLT45285.1"/>
    <property type="molecule type" value="Genomic_DNA"/>
</dbReference>
<dbReference type="PANTHER" id="PTHR43442:SF3">
    <property type="entry name" value="GLUCONOKINASE-RELATED"/>
    <property type="match status" value="1"/>
</dbReference>
<dbReference type="Gene3D" id="3.40.50.300">
    <property type="entry name" value="P-loop containing nucleotide triphosphate hydrolases"/>
    <property type="match status" value="1"/>
</dbReference>
<evidence type="ECO:0000256" key="2">
    <source>
        <dbReference type="ARBA" id="ARBA00008420"/>
    </source>
</evidence>
<evidence type="ECO:0000256" key="1">
    <source>
        <dbReference type="ARBA" id="ARBA00004875"/>
    </source>
</evidence>
<dbReference type="CDD" id="cd02021">
    <property type="entry name" value="GntK"/>
    <property type="match status" value="1"/>
</dbReference>
<evidence type="ECO:0000256" key="6">
    <source>
        <dbReference type="ARBA" id="ARBA00022777"/>
    </source>
</evidence>
<dbReference type="OrthoDB" id="275177at2759"/>
<comment type="similarity">
    <text evidence="2">Belongs to the gluconokinase GntK/GntV family.</text>
</comment>
<protein>
    <recommendedName>
        <fullName evidence="3">gluconokinase</fullName>
        <ecNumber evidence="3">2.7.1.12</ecNumber>
    </recommendedName>
    <alternativeName>
        <fullName evidence="8">Gluconate kinase</fullName>
    </alternativeName>
</protein>
<feature type="region of interest" description="Disordered" evidence="10">
    <location>
        <begin position="192"/>
        <end position="212"/>
    </location>
</feature>
<keyword evidence="5" id="KW-0547">Nucleotide-binding</keyword>
<reference evidence="11 12" key="1">
    <citation type="submission" date="2015-03" db="EMBL/GenBank/DDBJ databases">
        <title>Genomics and transcriptomics of the oil-accumulating basidiomycete yeast T. oleaginosus allow insights into substrate utilization and the diverse evolutionary trajectories of mating systems in fungi.</title>
        <authorList>
            <consortium name="DOE Joint Genome Institute"/>
            <person name="Kourist R."/>
            <person name="Kracht O."/>
            <person name="Bracharz F."/>
            <person name="Lipzen A."/>
            <person name="Nolan M."/>
            <person name="Ohm R."/>
            <person name="Grigoriev I."/>
            <person name="Sun S."/>
            <person name="Heitman J."/>
            <person name="Bruck T."/>
            <person name="Nowrousian M."/>
        </authorList>
    </citation>
    <scope>NUCLEOTIDE SEQUENCE [LARGE SCALE GENOMIC DNA]</scope>
    <source>
        <strain evidence="11 12">IBC0246</strain>
    </source>
</reference>
<keyword evidence="4" id="KW-0808">Transferase</keyword>
<evidence type="ECO:0000313" key="11">
    <source>
        <dbReference type="EMBL" id="KLT45285.1"/>
    </source>
</evidence>
<dbReference type="PANTHER" id="PTHR43442">
    <property type="entry name" value="GLUCONOKINASE-RELATED"/>
    <property type="match status" value="1"/>
</dbReference>